<evidence type="ECO:0000313" key="3">
    <source>
        <dbReference type="Proteomes" id="UP000008864"/>
    </source>
</evidence>
<dbReference type="VEuPathDB" id="FungiDB:TERG_12638"/>
<dbReference type="EMBL" id="GG700658">
    <property type="protein sequence ID" value="KFL62939.1"/>
    <property type="molecule type" value="Genomic_DNA"/>
</dbReference>
<evidence type="ECO:0000313" key="2">
    <source>
        <dbReference type="EMBL" id="KFL62939.1"/>
    </source>
</evidence>
<dbReference type="InParanoid" id="A0A080WME5"/>
<dbReference type="RefSeq" id="XP_047607456.1">
    <property type="nucleotide sequence ID" value="XM_047751571.1"/>
</dbReference>
<sequence>MVSQPYIAAACTRASGLGAELGVVCVEEAAAGGVIVVTAVGPLAVVAGRDVKLAVGVEIDILAVGCPVIMVVNSAGVGGLVAVAKSVMDVERLSSSSSSSSLSGSGSGSYKSSMQ</sequence>
<reference evidence="3" key="1">
    <citation type="journal article" date="2012" name="MBio">
        <title>Comparative genome analysis of Trichophyton rubrum and related dermatophytes reveals candidate genes involved in infection.</title>
        <authorList>
            <person name="Martinez D.A."/>
            <person name="Oliver B.G."/>
            <person name="Graeser Y."/>
            <person name="Goldberg J.M."/>
            <person name="Li W."/>
            <person name="Martinez-Rossi N.M."/>
            <person name="Monod M."/>
            <person name="Shelest E."/>
            <person name="Barton R.C."/>
            <person name="Birch E."/>
            <person name="Brakhage A.A."/>
            <person name="Chen Z."/>
            <person name="Gurr S.J."/>
            <person name="Heiman D."/>
            <person name="Heitman J."/>
            <person name="Kosti I."/>
            <person name="Rossi A."/>
            <person name="Saif S."/>
            <person name="Samalova M."/>
            <person name="Saunders C.W."/>
            <person name="Shea T."/>
            <person name="Summerbell R.C."/>
            <person name="Xu J."/>
            <person name="Young S."/>
            <person name="Zeng Q."/>
            <person name="Birren B.W."/>
            <person name="Cuomo C.A."/>
            <person name="White T.C."/>
        </authorList>
    </citation>
    <scope>NUCLEOTIDE SEQUENCE [LARGE SCALE GENOMIC DNA]</scope>
    <source>
        <strain evidence="3">ATCC MYA-4607 / CBS 118892</strain>
    </source>
</reference>
<gene>
    <name evidence="2" type="ORF">TERG_12638</name>
</gene>
<name>A0A080WME5_TRIRC</name>
<evidence type="ECO:0000256" key="1">
    <source>
        <dbReference type="SAM" id="MobiDB-lite"/>
    </source>
</evidence>
<dbReference type="AlphaFoldDB" id="A0A080WME5"/>
<feature type="compositionally biased region" description="Low complexity" evidence="1">
    <location>
        <begin position="94"/>
        <end position="115"/>
    </location>
</feature>
<keyword evidence="3" id="KW-1185">Reference proteome</keyword>
<feature type="region of interest" description="Disordered" evidence="1">
    <location>
        <begin position="93"/>
        <end position="115"/>
    </location>
</feature>
<protein>
    <submittedName>
        <fullName evidence="2">Uncharacterized protein</fullName>
    </submittedName>
</protein>
<dbReference type="Proteomes" id="UP000008864">
    <property type="component" value="Unassembled WGS sequence"/>
</dbReference>
<dbReference type="GeneID" id="71777782"/>
<accession>A0A080WME5</accession>
<dbReference type="HOGENOM" id="CLU_2110684_0_0_1"/>
<proteinExistence type="predicted"/>
<organism evidence="2 3">
    <name type="scientific">Trichophyton rubrum (strain ATCC MYA-4607 / CBS 118892)</name>
    <name type="common">Athlete's foot fungus</name>
    <dbReference type="NCBI Taxonomy" id="559305"/>
    <lineage>
        <taxon>Eukaryota</taxon>
        <taxon>Fungi</taxon>
        <taxon>Dikarya</taxon>
        <taxon>Ascomycota</taxon>
        <taxon>Pezizomycotina</taxon>
        <taxon>Eurotiomycetes</taxon>
        <taxon>Eurotiomycetidae</taxon>
        <taxon>Onygenales</taxon>
        <taxon>Arthrodermataceae</taxon>
        <taxon>Trichophyton</taxon>
    </lineage>
</organism>